<protein>
    <recommendedName>
        <fullName evidence="5">Lipoprotein</fullName>
    </recommendedName>
</protein>
<dbReference type="AlphaFoldDB" id="A0A158IHQ6"/>
<feature type="region of interest" description="Disordered" evidence="1">
    <location>
        <begin position="31"/>
        <end position="67"/>
    </location>
</feature>
<evidence type="ECO:0000313" key="3">
    <source>
        <dbReference type="EMBL" id="SAL56084.1"/>
    </source>
</evidence>
<feature type="compositionally biased region" description="Basic residues" evidence="1">
    <location>
        <begin position="39"/>
        <end position="55"/>
    </location>
</feature>
<dbReference type="Proteomes" id="UP000054925">
    <property type="component" value="Unassembled WGS sequence"/>
</dbReference>
<gene>
    <name evidence="3" type="ORF">AWB67_02525</name>
</gene>
<accession>A0A158IHQ6</accession>
<evidence type="ECO:0000256" key="2">
    <source>
        <dbReference type="SAM" id="SignalP"/>
    </source>
</evidence>
<organism evidence="3 4">
    <name type="scientific">Caballeronia terrestris</name>
    <dbReference type="NCBI Taxonomy" id="1226301"/>
    <lineage>
        <taxon>Bacteria</taxon>
        <taxon>Pseudomonadati</taxon>
        <taxon>Pseudomonadota</taxon>
        <taxon>Betaproteobacteria</taxon>
        <taxon>Burkholderiales</taxon>
        <taxon>Burkholderiaceae</taxon>
        <taxon>Caballeronia</taxon>
    </lineage>
</organism>
<keyword evidence="2" id="KW-0732">Signal</keyword>
<reference evidence="3" key="1">
    <citation type="submission" date="2016-01" db="EMBL/GenBank/DDBJ databases">
        <authorList>
            <person name="Peeters C."/>
        </authorList>
    </citation>
    <scope>NUCLEOTIDE SEQUENCE [LARGE SCALE GENOMIC DNA]</scope>
    <source>
        <strain evidence="3">LMG 22937</strain>
    </source>
</reference>
<evidence type="ECO:0000256" key="1">
    <source>
        <dbReference type="SAM" id="MobiDB-lite"/>
    </source>
</evidence>
<sequence length="67" mass="7412">MQLAKRLIVPACCVFAMLSTAARAETYHFGEGESSMPAHTKHPQPKHKSHARHRASSQSSETPYSHP</sequence>
<evidence type="ECO:0008006" key="5">
    <source>
        <dbReference type="Google" id="ProtNLM"/>
    </source>
</evidence>
<comment type="caution">
    <text evidence="3">The sequence shown here is derived from an EMBL/GenBank/DDBJ whole genome shotgun (WGS) entry which is preliminary data.</text>
</comment>
<feature type="signal peptide" evidence="2">
    <location>
        <begin position="1"/>
        <end position="24"/>
    </location>
</feature>
<dbReference type="OrthoDB" id="9135713at2"/>
<proteinExistence type="predicted"/>
<dbReference type="RefSeq" id="WP_087656541.1">
    <property type="nucleotide sequence ID" value="NZ_FCOL02000011.1"/>
</dbReference>
<name>A0A158IHQ6_9BURK</name>
<feature type="chain" id="PRO_5011112254" description="Lipoprotein" evidence="2">
    <location>
        <begin position="25"/>
        <end position="67"/>
    </location>
</feature>
<evidence type="ECO:0000313" key="4">
    <source>
        <dbReference type="Proteomes" id="UP000054925"/>
    </source>
</evidence>
<dbReference type="EMBL" id="FCOL02000011">
    <property type="protein sequence ID" value="SAL56084.1"/>
    <property type="molecule type" value="Genomic_DNA"/>
</dbReference>
<keyword evidence="4" id="KW-1185">Reference proteome</keyword>